<keyword evidence="5 6" id="KW-0472">Membrane</keyword>
<dbReference type="InterPro" id="IPR019108">
    <property type="entry name" value="Caa3_assmbl_CtaG-rel"/>
</dbReference>
<organism evidence="7 8">
    <name type="scientific">Baia soyae</name>
    <dbReference type="NCBI Taxonomy" id="1544746"/>
    <lineage>
        <taxon>Bacteria</taxon>
        <taxon>Bacillati</taxon>
        <taxon>Bacillota</taxon>
        <taxon>Bacilli</taxon>
        <taxon>Bacillales</taxon>
        <taxon>Thermoactinomycetaceae</taxon>
        <taxon>Baia</taxon>
    </lineage>
</organism>
<evidence type="ECO:0000256" key="1">
    <source>
        <dbReference type="ARBA" id="ARBA00004651"/>
    </source>
</evidence>
<evidence type="ECO:0000313" key="7">
    <source>
        <dbReference type="EMBL" id="TCP61492.1"/>
    </source>
</evidence>
<evidence type="ECO:0000256" key="4">
    <source>
        <dbReference type="ARBA" id="ARBA00022989"/>
    </source>
</evidence>
<keyword evidence="8" id="KW-1185">Reference proteome</keyword>
<feature type="transmembrane region" description="Helical" evidence="6">
    <location>
        <begin position="118"/>
        <end position="141"/>
    </location>
</feature>
<feature type="transmembrane region" description="Helical" evidence="6">
    <location>
        <begin position="16"/>
        <end position="34"/>
    </location>
</feature>
<name>A0A4R2RDH1_9BACL</name>
<proteinExistence type="predicted"/>
<evidence type="ECO:0000256" key="3">
    <source>
        <dbReference type="ARBA" id="ARBA00022692"/>
    </source>
</evidence>
<reference evidence="7 8" key="1">
    <citation type="submission" date="2019-03" db="EMBL/GenBank/DDBJ databases">
        <title>Genomic Encyclopedia of Type Strains, Phase IV (KMG-IV): sequencing the most valuable type-strain genomes for metagenomic binning, comparative biology and taxonomic classification.</title>
        <authorList>
            <person name="Goeker M."/>
        </authorList>
    </citation>
    <scope>NUCLEOTIDE SEQUENCE [LARGE SCALE GENOMIC DNA]</scope>
    <source>
        <strain evidence="7 8">DSM 46831</strain>
    </source>
</reference>
<keyword evidence="2" id="KW-1003">Cell membrane</keyword>
<sequence length="283" mass="32732">MSFQDFMQLFLYAANWNLQLNLLFIGLAVVYLLITGPYRHKFPGKDPVSVSQKLYFMFAIFIANLAISSPLDLLAHELFSMHMLQMSLLFIVLPPFLWLGIPDWMIRPVIELKGIRPVFRFLTGPIVILFLFNGAISLYHVPIIFDAIMESHFLHYVSHTILLILALCMWWPVVCPVPEWDKTKPLLKLVFIFANGFLLTPACALIMFGDHVLFETYRQMSQLAPILTPLNDQQLGGVIMKIVQELVYISAIGIVFKRWMREQKKEDERDLAELMSRKPVTEE</sequence>
<feature type="transmembrane region" description="Helical" evidence="6">
    <location>
        <begin position="54"/>
        <end position="71"/>
    </location>
</feature>
<evidence type="ECO:0000256" key="5">
    <source>
        <dbReference type="ARBA" id="ARBA00023136"/>
    </source>
</evidence>
<keyword evidence="4 6" id="KW-1133">Transmembrane helix</keyword>
<evidence type="ECO:0000256" key="2">
    <source>
        <dbReference type="ARBA" id="ARBA00022475"/>
    </source>
</evidence>
<dbReference type="GO" id="GO:0005886">
    <property type="term" value="C:plasma membrane"/>
    <property type="evidence" value="ECO:0007669"/>
    <property type="project" value="UniProtKB-SubCell"/>
</dbReference>
<dbReference type="Proteomes" id="UP000294746">
    <property type="component" value="Unassembled WGS sequence"/>
</dbReference>
<comment type="subcellular location">
    <subcellularLocation>
        <location evidence="1">Cell membrane</location>
        <topology evidence="1">Multi-pass membrane protein</topology>
    </subcellularLocation>
</comment>
<evidence type="ECO:0000313" key="8">
    <source>
        <dbReference type="Proteomes" id="UP000294746"/>
    </source>
</evidence>
<gene>
    <name evidence="7" type="ORF">EDD57_1623</name>
</gene>
<dbReference type="AlphaFoldDB" id="A0A4R2RDH1"/>
<feature type="transmembrane region" description="Helical" evidence="6">
    <location>
        <begin position="238"/>
        <end position="256"/>
    </location>
</feature>
<accession>A0A4R2RDH1</accession>
<dbReference type="RefSeq" id="WP_165873838.1">
    <property type="nucleotide sequence ID" value="NZ_SLXV01000062.1"/>
</dbReference>
<keyword evidence="3 6" id="KW-0812">Transmembrane</keyword>
<feature type="transmembrane region" description="Helical" evidence="6">
    <location>
        <begin position="153"/>
        <end position="174"/>
    </location>
</feature>
<feature type="transmembrane region" description="Helical" evidence="6">
    <location>
        <begin position="186"/>
        <end position="208"/>
    </location>
</feature>
<dbReference type="EMBL" id="SLXV01000062">
    <property type="protein sequence ID" value="TCP61492.1"/>
    <property type="molecule type" value="Genomic_DNA"/>
</dbReference>
<feature type="transmembrane region" description="Helical" evidence="6">
    <location>
        <begin position="83"/>
        <end position="106"/>
    </location>
</feature>
<evidence type="ECO:0000256" key="6">
    <source>
        <dbReference type="SAM" id="Phobius"/>
    </source>
</evidence>
<protein>
    <submittedName>
        <fullName evidence="7">Putative membrane protein</fullName>
    </submittedName>
</protein>
<dbReference type="Pfam" id="PF09678">
    <property type="entry name" value="Caa3_CtaG"/>
    <property type="match status" value="1"/>
</dbReference>
<comment type="caution">
    <text evidence="7">The sequence shown here is derived from an EMBL/GenBank/DDBJ whole genome shotgun (WGS) entry which is preliminary data.</text>
</comment>